<feature type="compositionally biased region" description="Pro residues" evidence="8">
    <location>
        <begin position="87"/>
        <end position="103"/>
    </location>
</feature>
<evidence type="ECO:0000256" key="5">
    <source>
        <dbReference type="ARBA" id="ARBA00022723"/>
    </source>
</evidence>
<dbReference type="InterPro" id="IPR027806">
    <property type="entry name" value="HARBI1_dom"/>
</dbReference>
<gene>
    <name evidence="10" type="ORF">QYE76_058824</name>
</gene>
<dbReference type="EMBL" id="JAUUTY010000003">
    <property type="protein sequence ID" value="KAK1670665.1"/>
    <property type="molecule type" value="Genomic_DNA"/>
</dbReference>
<evidence type="ECO:0000256" key="8">
    <source>
        <dbReference type="SAM" id="MobiDB-lite"/>
    </source>
</evidence>
<sequence>MQIRAVSQAELGIENRASHPGSADLTQKNISARPRRNPDASRNRPRPETPSPRRPSFPRVSARPLLLLQNRPALIFSGRLAASPYSPAPALPLQTPGPPPPSHQIPIAPMEVASSPVGTGERGSSLYLARWPSPTTDDCRRRPLSSTCAASPNPSSSTSPTTGNSLHPRYFKAVLYAVGELRDEMIRPPSTQIHPKIQENNRFNPYFKDCIGAIDGTHVLARVPKNISAAFRGRKEGTTQNVMAAVDFDLKFTYVLAGWEGSAHDALVLADAVERDDGLSLPPGKFYLVDAGYGVKPGFLPPYRKTRYHLKEYGGGNNPENYKELFNLRHSSLRITIERAFAAYKNRWKFVYNKPFHPYKTQVKVVIACAILHNWVLQFGEDEYFPPEETWEPEEDDEEENVEHNDATWKQKRDEFAQAMWANRGVAQI</sequence>
<dbReference type="PANTHER" id="PTHR22930:SF259">
    <property type="entry name" value="OS08G0106900 PROTEIN"/>
    <property type="match status" value="1"/>
</dbReference>
<dbReference type="GO" id="GO:0004518">
    <property type="term" value="F:nuclease activity"/>
    <property type="evidence" value="ECO:0007669"/>
    <property type="project" value="UniProtKB-KW"/>
</dbReference>
<proteinExistence type="inferred from homology"/>
<feature type="compositionally biased region" description="Low complexity" evidence="8">
    <location>
        <begin position="145"/>
        <end position="165"/>
    </location>
</feature>
<dbReference type="PANTHER" id="PTHR22930">
    <property type="match status" value="1"/>
</dbReference>
<dbReference type="GO" id="GO:0005634">
    <property type="term" value="C:nucleus"/>
    <property type="evidence" value="ECO:0007669"/>
    <property type="project" value="UniProtKB-SubCell"/>
</dbReference>
<feature type="domain" description="DDE Tnp4" evidence="9">
    <location>
        <begin position="214"/>
        <end position="374"/>
    </location>
</feature>
<evidence type="ECO:0000313" key="10">
    <source>
        <dbReference type="EMBL" id="KAK1670665.1"/>
    </source>
</evidence>
<comment type="subcellular location">
    <subcellularLocation>
        <location evidence="2">Nucleus</location>
    </subcellularLocation>
</comment>
<evidence type="ECO:0000256" key="2">
    <source>
        <dbReference type="ARBA" id="ARBA00004123"/>
    </source>
</evidence>
<comment type="cofactor">
    <cofactor evidence="1">
        <name>a divalent metal cation</name>
        <dbReference type="ChEBI" id="CHEBI:60240"/>
    </cofactor>
</comment>
<name>A0AAD8T7U3_LOLMU</name>
<comment type="similarity">
    <text evidence="3">Belongs to the HARBI1 family.</text>
</comment>
<keyword evidence="7" id="KW-0539">Nucleus</keyword>
<dbReference type="GO" id="GO:0046872">
    <property type="term" value="F:metal ion binding"/>
    <property type="evidence" value="ECO:0007669"/>
    <property type="project" value="UniProtKB-KW"/>
</dbReference>
<feature type="compositionally biased region" description="Basic and acidic residues" evidence="8">
    <location>
        <begin position="36"/>
        <end position="47"/>
    </location>
</feature>
<keyword evidence="5" id="KW-0479">Metal-binding</keyword>
<comment type="caution">
    <text evidence="10">The sequence shown here is derived from an EMBL/GenBank/DDBJ whole genome shotgun (WGS) entry which is preliminary data.</text>
</comment>
<evidence type="ECO:0000256" key="3">
    <source>
        <dbReference type="ARBA" id="ARBA00006958"/>
    </source>
</evidence>
<dbReference type="Proteomes" id="UP001231189">
    <property type="component" value="Unassembled WGS sequence"/>
</dbReference>
<dbReference type="AlphaFoldDB" id="A0AAD8T7U3"/>
<protein>
    <recommendedName>
        <fullName evidence="9">DDE Tnp4 domain-containing protein</fullName>
    </recommendedName>
</protein>
<keyword evidence="6" id="KW-0378">Hydrolase</keyword>
<evidence type="ECO:0000313" key="11">
    <source>
        <dbReference type="Proteomes" id="UP001231189"/>
    </source>
</evidence>
<evidence type="ECO:0000256" key="1">
    <source>
        <dbReference type="ARBA" id="ARBA00001968"/>
    </source>
</evidence>
<feature type="region of interest" description="Disordered" evidence="8">
    <location>
        <begin position="87"/>
        <end position="165"/>
    </location>
</feature>
<evidence type="ECO:0000259" key="9">
    <source>
        <dbReference type="Pfam" id="PF13359"/>
    </source>
</evidence>
<accession>A0AAD8T7U3</accession>
<feature type="region of interest" description="Disordered" evidence="8">
    <location>
        <begin position="1"/>
        <end position="60"/>
    </location>
</feature>
<reference evidence="10" key="1">
    <citation type="submission" date="2023-07" db="EMBL/GenBank/DDBJ databases">
        <title>A chromosome-level genome assembly of Lolium multiflorum.</title>
        <authorList>
            <person name="Chen Y."/>
            <person name="Copetti D."/>
            <person name="Kolliker R."/>
            <person name="Studer B."/>
        </authorList>
    </citation>
    <scope>NUCLEOTIDE SEQUENCE</scope>
    <source>
        <strain evidence="10">02402/16</strain>
        <tissue evidence="10">Leaf</tissue>
    </source>
</reference>
<evidence type="ECO:0000256" key="4">
    <source>
        <dbReference type="ARBA" id="ARBA00022722"/>
    </source>
</evidence>
<evidence type="ECO:0000256" key="7">
    <source>
        <dbReference type="ARBA" id="ARBA00023242"/>
    </source>
</evidence>
<organism evidence="10 11">
    <name type="scientific">Lolium multiflorum</name>
    <name type="common">Italian ryegrass</name>
    <name type="synonym">Lolium perenne subsp. multiflorum</name>
    <dbReference type="NCBI Taxonomy" id="4521"/>
    <lineage>
        <taxon>Eukaryota</taxon>
        <taxon>Viridiplantae</taxon>
        <taxon>Streptophyta</taxon>
        <taxon>Embryophyta</taxon>
        <taxon>Tracheophyta</taxon>
        <taxon>Spermatophyta</taxon>
        <taxon>Magnoliopsida</taxon>
        <taxon>Liliopsida</taxon>
        <taxon>Poales</taxon>
        <taxon>Poaceae</taxon>
        <taxon>BOP clade</taxon>
        <taxon>Pooideae</taxon>
        <taxon>Poodae</taxon>
        <taxon>Poeae</taxon>
        <taxon>Poeae Chloroplast Group 2 (Poeae type)</taxon>
        <taxon>Loliodinae</taxon>
        <taxon>Loliinae</taxon>
        <taxon>Lolium</taxon>
    </lineage>
</organism>
<evidence type="ECO:0000256" key="6">
    <source>
        <dbReference type="ARBA" id="ARBA00022801"/>
    </source>
</evidence>
<keyword evidence="4" id="KW-0540">Nuclease</keyword>
<dbReference type="GO" id="GO:0016787">
    <property type="term" value="F:hydrolase activity"/>
    <property type="evidence" value="ECO:0007669"/>
    <property type="project" value="UniProtKB-KW"/>
</dbReference>
<dbReference type="InterPro" id="IPR045249">
    <property type="entry name" value="HARBI1-like"/>
</dbReference>
<dbReference type="Pfam" id="PF13359">
    <property type="entry name" value="DDE_Tnp_4"/>
    <property type="match status" value="1"/>
</dbReference>
<keyword evidence="11" id="KW-1185">Reference proteome</keyword>